<dbReference type="Proteomes" id="UP000092695">
    <property type="component" value="Chromosome"/>
</dbReference>
<accession>A0A193LFK2</accession>
<keyword evidence="2 3" id="KW-0663">Pyridoxal phosphate</keyword>
<dbReference type="GO" id="GO:0019346">
    <property type="term" value="P:transsulfuration"/>
    <property type="evidence" value="ECO:0007669"/>
    <property type="project" value="InterPro"/>
</dbReference>
<dbReference type="Pfam" id="PF01053">
    <property type="entry name" value="Cys_Met_Meta_PP"/>
    <property type="match status" value="1"/>
</dbReference>
<name>A0A193LFK2_9GAMM</name>
<dbReference type="InterPro" id="IPR054542">
    <property type="entry name" value="Cys_met_metab_PP"/>
</dbReference>
<dbReference type="CDD" id="cd00614">
    <property type="entry name" value="CGS_like"/>
    <property type="match status" value="1"/>
</dbReference>
<dbReference type="PANTHER" id="PTHR11808">
    <property type="entry name" value="TRANS-SULFURATION ENZYME FAMILY MEMBER"/>
    <property type="match status" value="1"/>
</dbReference>
<dbReference type="Gene3D" id="3.90.1150.10">
    <property type="entry name" value="Aspartate Aminotransferase, domain 1"/>
    <property type="match status" value="1"/>
</dbReference>
<dbReference type="EMBL" id="CP016268">
    <property type="protein sequence ID" value="ANO51243.1"/>
    <property type="molecule type" value="Genomic_DNA"/>
</dbReference>
<dbReference type="GO" id="GO:0005737">
    <property type="term" value="C:cytoplasm"/>
    <property type="evidence" value="ECO:0007669"/>
    <property type="project" value="TreeGrafter"/>
</dbReference>
<protein>
    <submittedName>
        <fullName evidence="5">Cystathionine gamma-synthase</fullName>
    </submittedName>
</protein>
<evidence type="ECO:0000256" key="2">
    <source>
        <dbReference type="ARBA" id="ARBA00022898"/>
    </source>
</evidence>
<dbReference type="InterPro" id="IPR015424">
    <property type="entry name" value="PyrdxlP-dep_Trfase"/>
</dbReference>
<dbReference type="OrthoDB" id="9805807at2"/>
<dbReference type="PROSITE" id="PS00868">
    <property type="entry name" value="CYS_MET_METAB_PP"/>
    <property type="match status" value="1"/>
</dbReference>
<dbReference type="InterPro" id="IPR000277">
    <property type="entry name" value="Cys/Met-Metab_PyrdxlP-dep_enz"/>
</dbReference>
<evidence type="ECO:0000313" key="6">
    <source>
        <dbReference type="Proteomes" id="UP000092695"/>
    </source>
</evidence>
<dbReference type="GO" id="GO:0030170">
    <property type="term" value="F:pyridoxal phosphate binding"/>
    <property type="evidence" value="ECO:0007669"/>
    <property type="project" value="InterPro"/>
</dbReference>
<comment type="similarity">
    <text evidence="4">Belongs to the trans-sulfuration enzymes family.</text>
</comment>
<dbReference type="SUPFAM" id="SSF53383">
    <property type="entry name" value="PLP-dependent transferases"/>
    <property type="match status" value="1"/>
</dbReference>
<dbReference type="GO" id="GO:0016846">
    <property type="term" value="F:carbon-sulfur lyase activity"/>
    <property type="evidence" value="ECO:0007669"/>
    <property type="project" value="TreeGrafter"/>
</dbReference>
<dbReference type="FunFam" id="3.40.640.10:FF:000046">
    <property type="entry name" value="Cystathionine gamma-lyase"/>
    <property type="match status" value="1"/>
</dbReference>
<reference evidence="5 6" key="1">
    <citation type="submission" date="2016-06" db="EMBL/GenBank/DDBJ databases">
        <title>Complete genome sequence of a deep-branching marine Gamma Proteobacterium Woeseia oceani type strain XK5.</title>
        <authorList>
            <person name="Mu D."/>
            <person name="Du Z."/>
        </authorList>
    </citation>
    <scope>NUCLEOTIDE SEQUENCE [LARGE SCALE GENOMIC DNA]</scope>
    <source>
        <strain evidence="5 6">XK5</strain>
    </source>
</reference>
<dbReference type="InterPro" id="IPR015422">
    <property type="entry name" value="PyrdxlP-dep_Trfase_small"/>
</dbReference>
<sequence>MTESQKTATRIAQGLHYVDKQTGSVIPPIQPSTTFARDADYQLIADNHSYARDQNPTFLPAEAMLCELEGGSDALLFSSGMAAAMAVAQTLRPGDHIVAPKVMYWGLRNWLGTFCSQWGIELELFDANDPRGLDKAVQAGKTKLVWIESPCNPTWDVIDIAASARIAHAAGARLAVDSTVATPVLTRPLQLGADIVMHSATKYLNGHGDVVAGALITARKDEHWDAIRRVRADGGAILGSFEAWLLQRGMRTLFLRVREASRSALAVAQHFSGHPKLLGVLYPGLPAHAGHAVASEQMSGGYGGMLSLRVTGGAAAALEVARRCQVFIRATSLGGVESLIEHRYSIEGPDSPIPADLLRLSIGIEDTDDLIRDLEQALA</sequence>
<dbReference type="KEGG" id="woc:BA177_08545"/>
<dbReference type="STRING" id="1548547.BA177_08545"/>
<evidence type="ECO:0000313" key="5">
    <source>
        <dbReference type="EMBL" id="ANO51243.1"/>
    </source>
</evidence>
<dbReference type="AlphaFoldDB" id="A0A193LFK2"/>
<proteinExistence type="inferred from homology"/>
<dbReference type="PIRSF" id="PIRSF001434">
    <property type="entry name" value="CGS"/>
    <property type="match status" value="1"/>
</dbReference>
<organism evidence="5 6">
    <name type="scientific">Woeseia oceani</name>
    <dbReference type="NCBI Taxonomy" id="1548547"/>
    <lineage>
        <taxon>Bacteria</taxon>
        <taxon>Pseudomonadati</taxon>
        <taxon>Pseudomonadota</taxon>
        <taxon>Gammaproteobacteria</taxon>
        <taxon>Woeseiales</taxon>
        <taxon>Woeseiaceae</taxon>
        <taxon>Woeseia</taxon>
    </lineage>
</organism>
<keyword evidence="6" id="KW-1185">Reference proteome</keyword>
<gene>
    <name evidence="5" type="ORF">BA177_08545</name>
</gene>
<feature type="modified residue" description="N6-(pyridoxal phosphate)lysine" evidence="3">
    <location>
        <position position="202"/>
    </location>
</feature>
<dbReference type="Gene3D" id="3.40.640.10">
    <property type="entry name" value="Type I PLP-dependent aspartate aminotransferase-like (Major domain)"/>
    <property type="match status" value="1"/>
</dbReference>
<evidence type="ECO:0000256" key="3">
    <source>
        <dbReference type="PIRSR" id="PIRSR001434-2"/>
    </source>
</evidence>
<dbReference type="RefSeq" id="WP_068615402.1">
    <property type="nucleotide sequence ID" value="NZ_CP016268.1"/>
</dbReference>
<dbReference type="InterPro" id="IPR015421">
    <property type="entry name" value="PyrdxlP-dep_Trfase_major"/>
</dbReference>
<evidence type="ECO:0000256" key="1">
    <source>
        <dbReference type="ARBA" id="ARBA00001933"/>
    </source>
</evidence>
<dbReference type="PANTHER" id="PTHR11808:SF35">
    <property type="entry name" value="CYSTATHIONINE GAMMA-SYNTHASE (AFU_ORTHOLOGUE AFUA_7G01590)"/>
    <property type="match status" value="1"/>
</dbReference>
<evidence type="ECO:0000256" key="4">
    <source>
        <dbReference type="RuleBase" id="RU362118"/>
    </source>
</evidence>
<comment type="cofactor">
    <cofactor evidence="1 4">
        <name>pyridoxal 5'-phosphate</name>
        <dbReference type="ChEBI" id="CHEBI:597326"/>
    </cofactor>
</comment>